<dbReference type="OrthoDB" id="5386199at2759"/>
<sequence>MFSLSSLGLTLAVTPLMFIMETTSALPLTGRFVLAGIAVATSGVSTALISWCGKPYVTKLRWLEPEGTPKESTRALEMTTFTLRLRERITRVYDTAFLVPASRPFATWELAEMFQLPRAEAAREKSAGLLPREETIAETTNKDGKVIGRWIVNWSEDGMGRCREIGRVARYFNVHEELLDRPIR</sequence>
<dbReference type="PANTHER" id="PTHR13281:SF0">
    <property type="entry name" value="TRANSMEMBRANE PROTEIN 70, MITOCHONDRIAL"/>
    <property type="match status" value="1"/>
</dbReference>
<dbReference type="InParanoid" id="A0A401GF29"/>
<keyword evidence="2" id="KW-0732">Signal</keyword>
<keyword evidence="4" id="KW-1185">Reference proteome</keyword>
<reference evidence="3 4" key="1">
    <citation type="journal article" date="2018" name="Sci. Rep.">
        <title>Genome sequence of the cauliflower mushroom Sparassis crispa (Hanabiratake) and its association with beneficial usage.</title>
        <authorList>
            <person name="Kiyama R."/>
            <person name="Furutani Y."/>
            <person name="Kawaguchi K."/>
            <person name="Nakanishi T."/>
        </authorList>
    </citation>
    <scope>NUCLEOTIDE SEQUENCE [LARGE SCALE GENOMIC DNA]</scope>
</reference>
<feature type="chain" id="PRO_5019402840" evidence="2">
    <location>
        <begin position="26"/>
        <end position="184"/>
    </location>
</feature>
<evidence type="ECO:0000313" key="3">
    <source>
        <dbReference type="EMBL" id="GBE80741.1"/>
    </source>
</evidence>
<evidence type="ECO:0000256" key="2">
    <source>
        <dbReference type="SAM" id="SignalP"/>
    </source>
</evidence>
<keyword evidence="1" id="KW-1133">Transmembrane helix</keyword>
<dbReference type="Proteomes" id="UP000287166">
    <property type="component" value="Unassembled WGS sequence"/>
</dbReference>
<keyword evidence="1" id="KW-0472">Membrane</keyword>
<dbReference type="RefSeq" id="XP_027611654.1">
    <property type="nucleotide sequence ID" value="XM_027755853.1"/>
</dbReference>
<dbReference type="GO" id="GO:0031966">
    <property type="term" value="C:mitochondrial membrane"/>
    <property type="evidence" value="ECO:0007669"/>
    <property type="project" value="TreeGrafter"/>
</dbReference>
<dbReference type="GeneID" id="38777658"/>
<dbReference type="EMBL" id="BFAD01000003">
    <property type="protein sequence ID" value="GBE80741.1"/>
    <property type="molecule type" value="Genomic_DNA"/>
</dbReference>
<accession>A0A401GF29</accession>
<proteinExistence type="predicted"/>
<evidence type="ECO:0000313" key="4">
    <source>
        <dbReference type="Proteomes" id="UP000287166"/>
    </source>
</evidence>
<dbReference type="GO" id="GO:0033615">
    <property type="term" value="P:mitochondrial proton-transporting ATP synthase complex assembly"/>
    <property type="evidence" value="ECO:0007669"/>
    <property type="project" value="TreeGrafter"/>
</dbReference>
<organism evidence="3 4">
    <name type="scientific">Sparassis crispa</name>
    <dbReference type="NCBI Taxonomy" id="139825"/>
    <lineage>
        <taxon>Eukaryota</taxon>
        <taxon>Fungi</taxon>
        <taxon>Dikarya</taxon>
        <taxon>Basidiomycota</taxon>
        <taxon>Agaricomycotina</taxon>
        <taxon>Agaricomycetes</taxon>
        <taxon>Polyporales</taxon>
        <taxon>Sparassidaceae</taxon>
        <taxon>Sparassis</taxon>
    </lineage>
</organism>
<comment type="caution">
    <text evidence="3">The sequence shown here is derived from an EMBL/GenBank/DDBJ whole genome shotgun (WGS) entry which is preliminary data.</text>
</comment>
<keyword evidence="1" id="KW-0812">Transmembrane</keyword>
<feature type="signal peptide" evidence="2">
    <location>
        <begin position="1"/>
        <end position="25"/>
    </location>
</feature>
<protein>
    <submittedName>
        <fullName evidence="3">Uncharacterized protein</fullName>
    </submittedName>
</protein>
<gene>
    <name evidence="3" type="ORF">SCP_0304600</name>
</gene>
<dbReference type="InterPro" id="IPR009724">
    <property type="entry name" value="TMEM70"/>
</dbReference>
<name>A0A401GF29_9APHY</name>
<evidence type="ECO:0000256" key="1">
    <source>
        <dbReference type="SAM" id="Phobius"/>
    </source>
</evidence>
<feature type="transmembrane region" description="Helical" evidence="1">
    <location>
        <begin position="35"/>
        <end position="53"/>
    </location>
</feature>
<dbReference type="AlphaFoldDB" id="A0A401GF29"/>
<dbReference type="PANTHER" id="PTHR13281">
    <property type="entry name" value="TRANSMEMBRANE PROTEIN 70, MITOCHONDRIAL"/>
    <property type="match status" value="1"/>
</dbReference>